<feature type="signal peptide" evidence="1">
    <location>
        <begin position="1"/>
        <end position="19"/>
    </location>
</feature>
<sequence>MKSFFTLCGVLALTLAATGCVKFKQAWVINPDGSGKMTMTMGFSEMILQQAPEDPFANLDDPSDMMDQEDNGWVAFTKPEIKTEGGFKYATFVGYFEDINQVTFSGDGGNGDMEDSSYSLADGTFTVTNGMLGQVIATMKEDPSMQDPQMRAMMAPMMEGMEMTETYQVPGEITGAEGYASEGNTASTSLTAEDILAATPPTIDGLDDGELTITFTPGPWPEQDAWNAELAAAKAEWQAIKDSAAVGAGAE</sequence>
<accession>A0A7X0H6Z9</accession>
<evidence type="ECO:0000256" key="1">
    <source>
        <dbReference type="SAM" id="SignalP"/>
    </source>
</evidence>
<protein>
    <recommendedName>
        <fullName evidence="4">Lipoprotein</fullName>
    </recommendedName>
</protein>
<feature type="chain" id="PRO_5031238963" description="Lipoprotein" evidence="1">
    <location>
        <begin position="20"/>
        <end position="251"/>
    </location>
</feature>
<name>A0A7X0H6Z9_9BACT</name>
<dbReference type="Proteomes" id="UP000541810">
    <property type="component" value="Unassembled WGS sequence"/>
</dbReference>
<evidence type="ECO:0000313" key="2">
    <source>
        <dbReference type="EMBL" id="MBB6430430.1"/>
    </source>
</evidence>
<organism evidence="2 3">
    <name type="scientific">Algisphaera agarilytica</name>
    <dbReference type="NCBI Taxonomy" id="1385975"/>
    <lineage>
        <taxon>Bacteria</taxon>
        <taxon>Pseudomonadati</taxon>
        <taxon>Planctomycetota</taxon>
        <taxon>Phycisphaerae</taxon>
        <taxon>Phycisphaerales</taxon>
        <taxon>Phycisphaeraceae</taxon>
        <taxon>Algisphaera</taxon>
    </lineage>
</organism>
<evidence type="ECO:0008006" key="4">
    <source>
        <dbReference type="Google" id="ProtNLM"/>
    </source>
</evidence>
<gene>
    <name evidence="2" type="ORF">HNQ40_002236</name>
</gene>
<dbReference type="AlphaFoldDB" id="A0A7X0H6Z9"/>
<keyword evidence="3" id="KW-1185">Reference proteome</keyword>
<dbReference type="RefSeq" id="WP_184677948.1">
    <property type="nucleotide sequence ID" value="NZ_JACHGY010000001.1"/>
</dbReference>
<proteinExistence type="predicted"/>
<comment type="caution">
    <text evidence="2">The sequence shown here is derived from an EMBL/GenBank/DDBJ whole genome shotgun (WGS) entry which is preliminary data.</text>
</comment>
<dbReference type="PROSITE" id="PS51257">
    <property type="entry name" value="PROKAR_LIPOPROTEIN"/>
    <property type="match status" value="1"/>
</dbReference>
<dbReference type="EMBL" id="JACHGY010000001">
    <property type="protein sequence ID" value="MBB6430430.1"/>
    <property type="molecule type" value="Genomic_DNA"/>
</dbReference>
<keyword evidence="1" id="KW-0732">Signal</keyword>
<evidence type="ECO:0000313" key="3">
    <source>
        <dbReference type="Proteomes" id="UP000541810"/>
    </source>
</evidence>
<reference evidence="2 3" key="1">
    <citation type="submission" date="2020-08" db="EMBL/GenBank/DDBJ databases">
        <title>Genomic Encyclopedia of Type Strains, Phase IV (KMG-IV): sequencing the most valuable type-strain genomes for metagenomic binning, comparative biology and taxonomic classification.</title>
        <authorList>
            <person name="Goeker M."/>
        </authorList>
    </citation>
    <scope>NUCLEOTIDE SEQUENCE [LARGE SCALE GENOMIC DNA]</scope>
    <source>
        <strain evidence="2 3">DSM 103725</strain>
    </source>
</reference>